<dbReference type="InterPro" id="IPR007167">
    <property type="entry name" value="Fe-transptr_FeoA-like"/>
</dbReference>
<organism evidence="3 4">
    <name type="scientific">Luteitalea pratensis</name>
    <dbReference type="NCBI Taxonomy" id="1855912"/>
    <lineage>
        <taxon>Bacteria</taxon>
        <taxon>Pseudomonadati</taxon>
        <taxon>Acidobacteriota</taxon>
        <taxon>Vicinamibacteria</taxon>
        <taxon>Vicinamibacterales</taxon>
        <taxon>Vicinamibacteraceae</taxon>
        <taxon>Luteitalea</taxon>
    </lineage>
</organism>
<dbReference type="GO" id="GO:0046914">
    <property type="term" value="F:transition metal ion binding"/>
    <property type="evidence" value="ECO:0007669"/>
    <property type="project" value="InterPro"/>
</dbReference>
<name>A0A143PG35_LUTPR</name>
<dbReference type="SMART" id="SM00899">
    <property type="entry name" value="FeoA"/>
    <property type="match status" value="1"/>
</dbReference>
<reference evidence="3 4" key="1">
    <citation type="journal article" date="2016" name="Genome Announc.">
        <title>First Complete Genome Sequence of a Subdivision 6 Acidobacterium Strain.</title>
        <authorList>
            <person name="Huang S."/>
            <person name="Vieira S."/>
            <person name="Bunk B."/>
            <person name="Riedel T."/>
            <person name="Sproer C."/>
            <person name="Overmann J."/>
        </authorList>
    </citation>
    <scope>NUCLEOTIDE SEQUENCE [LARGE SCALE GENOMIC DNA]</scope>
    <source>
        <strain evidence="4">DSM 100886 HEG_-6_39</strain>
    </source>
</reference>
<keyword evidence="4" id="KW-1185">Reference proteome</keyword>
<dbReference type="Pfam" id="PF04023">
    <property type="entry name" value="FeoA"/>
    <property type="match status" value="1"/>
</dbReference>
<evidence type="ECO:0000313" key="4">
    <source>
        <dbReference type="Proteomes" id="UP000076079"/>
    </source>
</evidence>
<proteinExistence type="predicted"/>
<dbReference type="STRING" id="1855912.LuPra_00715"/>
<evidence type="ECO:0000313" key="3">
    <source>
        <dbReference type="EMBL" id="AMY07542.1"/>
    </source>
</evidence>
<dbReference type="RefSeq" id="WP_110169484.1">
    <property type="nucleotide sequence ID" value="NZ_CP015136.1"/>
</dbReference>
<evidence type="ECO:0000259" key="2">
    <source>
        <dbReference type="SMART" id="SM00899"/>
    </source>
</evidence>
<dbReference type="EMBL" id="CP015136">
    <property type="protein sequence ID" value="AMY07542.1"/>
    <property type="molecule type" value="Genomic_DNA"/>
</dbReference>
<dbReference type="OrthoDB" id="9962545at2"/>
<dbReference type="AlphaFoldDB" id="A0A143PG35"/>
<protein>
    <recommendedName>
        <fullName evidence="2">Ferrous iron transporter FeoA-like domain-containing protein</fullName>
    </recommendedName>
</protein>
<keyword evidence="1" id="KW-0408">Iron</keyword>
<dbReference type="SUPFAM" id="SSF50037">
    <property type="entry name" value="C-terminal domain of transcriptional repressors"/>
    <property type="match status" value="1"/>
</dbReference>
<dbReference type="Proteomes" id="UP000076079">
    <property type="component" value="Chromosome"/>
</dbReference>
<sequence length="96" mass="10008">MIDHAAIAAPTRAAKTSGPAPIRLSSLRAGAVVRFRGTELDPASCDLLRALGLTRECQLTLCKAGEPCIVQVRSTRIGLSGKVADGILVVPYAHEG</sequence>
<accession>A0A143PG35</accession>
<dbReference type="Gene3D" id="2.30.30.90">
    <property type="match status" value="1"/>
</dbReference>
<feature type="domain" description="Ferrous iron transporter FeoA-like" evidence="2">
    <location>
        <begin position="22"/>
        <end position="91"/>
    </location>
</feature>
<dbReference type="KEGG" id="abac:LuPra_00715"/>
<dbReference type="InterPro" id="IPR008988">
    <property type="entry name" value="Transcriptional_repressor_C"/>
</dbReference>
<gene>
    <name evidence="3" type="ORF">LuPra_00715</name>
</gene>
<reference evidence="4" key="2">
    <citation type="submission" date="2016-04" db="EMBL/GenBank/DDBJ databases">
        <title>First Complete Genome Sequence of a Subdivision 6 Acidobacterium.</title>
        <authorList>
            <person name="Huang S."/>
            <person name="Vieira S."/>
            <person name="Bunk B."/>
            <person name="Riedel T."/>
            <person name="Sproeer C."/>
            <person name="Overmann J."/>
        </authorList>
    </citation>
    <scope>NUCLEOTIDE SEQUENCE [LARGE SCALE GENOMIC DNA]</scope>
    <source>
        <strain evidence="4">DSM 100886 HEG_-6_39</strain>
    </source>
</reference>
<evidence type="ECO:0000256" key="1">
    <source>
        <dbReference type="ARBA" id="ARBA00023004"/>
    </source>
</evidence>
<dbReference type="InterPro" id="IPR038157">
    <property type="entry name" value="FeoA_core_dom"/>
</dbReference>